<name>A0A8J3EY18_9BIFI</name>
<reference evidence="1" key="2">
    <citation type="submission" date="2020-09" db="EMBL/GenBank/DDBJ databases">
        <authorList>
            <person name="Sun Q."/>
            <person name="Sedlacek I."/>
        </authorList>
    </citation>
    <scope>NUCLEOTIDE SEQUENCE</scope>
    <source>
        <strain evidence="1">CCM 8606</strain>
    </source>
</reference>
<organism evidence="1 2">
    <name type="scientific">Galliscardovia ingluviei</name>
    <dbReference type="NCBI Taxonomy" id="1769422"/>
    <lineage>
        <taxon>Bacteria</taxon>
        <taxon>Bacillati</taxon>
        <taxon>Actinomycetota</taxon>
        <taxon>Actinomycetes</taxon>
        <taxon>Bifidobacteriales</taxon>
        <taxon>Bifidobacteriaceae</taxon>
        <taxon>Galliscardovia</taxon>
    </lineage>
</organism>
<dbReference type="EMBL" id="BMDH01000001">
    <property type="protein sequence ID" value="GGI12856.1"/>
    <property type="molecule type" value="Genomic_DNA"/>
</dbReference>
<gene>
    <name evidence="1" type="ORF">GCM10007377_03050</name>
</gene>
<proteinExistence type="predicted"/>
<reference evidence="1" key="1">
    <citation type="journal article" date="2014" name="Int. J. Syst. Evol. Microbiol.">
        <title>Complete genome sequence of Corynebacterium casei LMG S-19264T (=DSM 44701T), isolated from a smear-ripened cheese.</title>
        <authorList>
            <consortium name="US DOE Joint Genome Institute (JGI-PGF)"/>
            <person name="Walter F."/>
            <person name="Albersmeier A."/>
            <person name="Kalinowski J."/>
            <person name="Ruckert C."/>
        </authorList>
    </citation>
    <scope>NUCLEOTIDE SEQUENCE</scope>
    <source>
        <strain evidence="1">CCM 8606</strain>
    </source>
</reference>
<comment type="caution">
    <text evidence="1">The sequence shown here is derived from an EMBL/GenBank/DDBJ whole genome shotgun (WGS) entry which is preliminary data.</text>
</comment>
<evidence type="ECO:0000313" key="2">
    <source>
        <dbReference type="Proteomes" id="UP000619536"/>
    </source>
</evidence>
<dbReference type="AlphaFoldDB" id="A0A8J3EY18"/>
<protein>
    <submittedName>
        <fullName evidence="1">Uncharacterized protein</fullName>
    </submittedName>
</protein>
<evidence type="ECO:0000313" key="1">
    <source>
        <dbReference type="EMBL" id="GGI12856.1"/>
    </source>
</evidence>
<keyword evidence="2" id="KW-1185">Reference proteome</keyword>
<sequence length="246" mass="28094">MTIAVGIPGWVAAYCDQQQDEHSVREFVIHHTSPVDQSMASPPMQYSEEDIEQALHKHQQLRMEQGIVKADTMLIKRYIAKWLDCLEHGITAPQYETWKHTCVAMHVHRPARDACILSVLDETLDIADMELLSIGVPRTPCARKTAEIIERAYKDKSLRPNLVRCQHGIDYLVEVVRCVPYEYSEQAFAALTYILWFVGQQTQSYACAQQTLAINATNTLAKIIEQAIIRGLFPRWVGQTQQLCRL</sequence>
<dbReference type="RefSeq" id="WP_188354482.1">
    <property type="nucleotide sequence ID" value="NZ_BMDH01000001.1"/>
</dbReference>
<accession>A0A8J3EY18</accession>
<dbReference type="Proteomes" id="UP000619536">
    <property type="component" value="Unassembled WGS sequence"/>
</dbReference>